<evidence type="ECO:0000313" key="4">
    <source>
        <dbReference type="Proteomes" id="UP000005801"/>
    </source>
</evidence>
<reference evidence="3 4" key="1">
    <citation type="submission" date="2007-06" db="EMBL/GenBank/DDBJ databases">
        <authorList>
            <person name="Shimkets L."/>
            <person name="Ferriera S."/>
            <person name="Johnson J."/>
            <person name="Kravitz S."/>
            <person name="Beeson K."/>
            <person name="Sutton G."/>
            <person name="Rogers Y.-H."/>
            <person name="Friedman R."/>
            <person name="Frazier M."/>
            <person name="Venter J.C."/>
        </authorList>
    </citation>
    <scope>NUCLEOTIDE SEQUENCE [LARGE SCALE GENOMIC DNA]</scope>
    <source>
        <strain evidence="3 4">SIR-1</strain>
    </source>
</reference>
<proteinExistence type="predicted"/>
<feature type="compositionally biased region" description="Acidic residues" evidence="1">
    <location>
        <begin position="63"/>
        <end position="109"/>
    </location>
</feature>
<dbReference type="SUPFAM" id="SSF56496">
    <property type="entry name" value="Fibrinogen C-terminal domain-like"/>
    <property type="match status" value="1"/>
</dbReference>
<evidence type="ECO:0008006" key="5">
    <source>
        <dbReference type="Google" id="ProtNLM"/>
    </source>
</evidence>
<feature type="chain" id="PRO_5002695340" description="Fibrinogen C-terminal domain-containing protein" evidence="2">
    <location>
        <begin position="23"/>
        <end position="366"/>
    </location>
</feature>
<dbReference type="Gene3D" id="3.90.215.10">
    <property type="entry name" value="Gamma Fibrinogen, chain A, domain 1"/>
    <property type="match status" value="1"/>
</dbReference>
<protein>
    <recommendedName>
        <fullName evidence="5">Fibrinogen C-terminal domain-containing protein</fullName>
    </recommendedName>
</protein>
<dbReference type="OrthoDB" id="5515467at2"/>
<dbReference type="EMBL" id="ABCS01000054">
    <property type="protein sequence ID" value="EDM76984.1"/>
    <property type="molecule type" value="Genomic_DNA"/>
</dbReference>
<keyword evidence="2" id="KW-0732">Signal</keyword>
<gene>
    <name evidence="3" type="ORF">PPSIR1_13260</name>
</gene>
<dbReference type="AlphaFoldDB" id="A6GAZ9"/>
<dbReference type="eggNOG" id="COG4935">
    <property type="taxonomic scope" value="Bacteria"/>
</dbReference>
<keyword evidence="4" id="KW-1185">Reference proteome</keyword>
<comment type="caution">
    <text evidence="3">The sequence shown here is derived from an EMBL/GenBank/DDBJ whole genome shotgun (WGS) entry which is preliminary data.</text>
</comment>
<dbReference type="RefSeq" id="WP_006973890.1">
    <property type="nucleotide sequence ID" value="NZ_ABCS01000054.1"/>
</dbReference>
<feature type="signal peptide" evidence="2">
    <location>
        <begin position="1"/>
        <end position="22"/>
    </location>
</feature>
<dbReference type="NCBIfam" id="NF040941">
    <property type="entry name" value="GGGWT_bact"/>
    <property type="match status" value="1"/>
</dbReference>
<evidence type="ECO:0000256" key="1">
    <source>
        <dbReference type="SAM" id="MobiDB-lite"/>
    </source>
</evidence>
<feature type="region of interest" description="Disordered" evidence="1">
    <location>
        <begin position="32"/>
        <end position="109"/>
    </location>
</feature>
<evidence type="ECO:0000256" key="2">
    <source>
        <dbReference type="SAM" id="SignalP"/>
    </source>
</evidence>
<name>A6GAZ9_9BACT</name>
<accession>A6GAZ9</accession>
<evidence type="ECO:0000313" key="3">
    <source>
        <dbReference type="EMBL" id="EDM76984.1"/>
    </source>
</evidence>
<dbReference type="InterPro" id="IPR014716">
    <property type="entry name" value="Fibrinogen_a/b/g_C_1"/>
</dbReference>
<organism evidence="3 4">
    <name type="scientific">Plesiocystis pacifica SIR-1</name>
    <dbReference type="NCBI Taxonomy" id="391625"/>
    <lineage>
        <taxon>Bacteria</taxon>
        <taxon>Pseudomonadati</taxon>
        <taxon>Myxococcota</taxon>
        <taxon>Polyangia</taxon>
        <taxon>Nannocystales</taxon>
        <taxon>Nannocystaceae</taxon>
        <taxon>Plesiocystis</taxon>
    </lineage>
</organism>
<dbReference type="Proteomes" id="UP000005801">
    <property type="component" value="Unassembled WGS sequence"/>
</dbReference>
<feature type="compositionally biased region" description="Acidic residues" evidence="1">
    <location>
        <begin position="35"/>
        <end position="54"/>
    </location>
</feature>
<sequence length="366" mass="38086">MLRAAHTLRSASLAALVGLPLAACGSSLVESATDGADEVGSDASDSEDDADVDADAGSSESGTDTDTDTDTGTDSTETEATDTDSSSESEAGSTEEESSSESEDTETGCEEQAECAAGNCVNGECLQVVSCQELQNFDPLETLPSGVYELDPDGPGPAAPYAAYCEFDLFGGGWTLVLKADGGESNLGWDAPQWTSGETFNPGFPDRDRSEALLASYTSVEVSELLIGVESPVLAGAEPLVLKWETLPLPQPGASLHELIAPGEWIETDLGRDTWKSLIANSSLQSNCNREGLNARNDNDSYAKVRVGIITNEQDNCNTPDAWLGVGGDYPGGCGIATDGTVGNFAGCQADNGTQNLYAFALVFVR</sequence>
<dbReference type="InterPro" id="IPR036056">
    <property type="entry name" value="Fibrinogen-like_C"/>
</dbReference>